<protein>
    <submittedName>
        <fullName evidence="1">Uncharacterized protein</fullName>
    </submittedName>
</protein>
<dbReference type="AlphaFoldDB" id="A0A0E9XS64"/>
<dbReference type="EMBL" id="GBXM01003098">
    <property type="protein sequence ID" value="JAI05480.1"/>
    <property type="molecule type" value="Transcribed_RNA"/>
</dbReference>
<proteinExistence type="predicted"/>
<sequence length="43" mass="4695">MSILSGSNLMSSRHVQIVDLSEFCFASSSIQVVAATWQCFSKV</sequence>
<name>A0A0E9XS64_ANGAN</name>
<accession>A0A0E9XS64</accession>
<reference evidence="1" key="1">
    <citation type="submission" date="2014-11" db="EMBL/GenBank/DDBJ databases">
        <authorList>
            <person name="Amaro Gonzalez C."/>
        </authorList>
    </citation>
    <scope>NUCLEOTIDE SEQUENCE</scope>
</reference>
<reference evidence="1" key="2">
    <citation type="journal article" date="2015" name="Fish Shellfish Immunol.">
        <title>Early steps in the European eel (Anguilla anguilla)-Vibrio vulnificus interaction in the gills: Role of the RtxA13 toxin.</title>
        <authorList>
            <person name="Callol A."/>
            <person name="Pajuelo D."/>
            <person name="Ebbesson L."/>
            <person name="Teles M."/>
            <person name="MacKenzie S."/>
            <person name="Amaro C."/>
        </authorList>
    </citation>
    <scope>NUCLEOTIDE SEQUENCE</scope>
</reference>
<evidence type="ECO:0000313" key="1">
    <source>
        <dbReference type="EMBL" id="JAI05480.1"/>
    </source>
</evidence>
<organism evidence="1">
    <name type="scientific">Anguilla anguilla</name>
    <name type="common">European freshwater eel</name>
    <name type="synonym">Muraena anguilla</name>
    <dbReference type="NCBI Taxonomy" id="7936"/>
    <lineage>
        <taxon>Eukaryota</taxon>
        <taxon>Metazoa</taxon>
        <taxon>Chordata</taxon>
        <taxon>Craniata</taxon>
        <taxon>Vertebrata</taxon>
        <taxon>Euteleostomi</taxon>
        <taxon>Actinopterygii</taxon>
        <taxon>Neopterygii</taxon>
        <taxon>Teleostei</taxon>
        <taxon>Anguilliformes</taxon>
        <taxon>Anguillidae</taxon>
        <taxon>Anguilla</taxon>
    </lineage>
</organism>